<dbReference type="PRINTS" id="PR00313">
    <property type="entry name" value="CABNDNGRPT"/>
</dbReference>
<dbReference type="InterPro" id="IPR011049">
    <property type="entry name" value="Serralysin-like_metalloprot_C"/>
</dbReference>
<dbReference type="eggNOG" id="COG2931">
    <property type="taxonomic scope" value="Bacteria"/>
</dbReference>
<dbReference type="Pfam" id="PF00353">
    <property type="entry name" value="HemolysinCabind"/>
    <property type="match status" value="6"/>
</dbReference>
<dbReference type="OrthoDB" id="8143322at2"/>
<dbReference type="KEGG" id="rpb:RPB_0805"/>
<comment type="subcellular location">
    <subcellularLocation>
        <location evidence="1">Membrane</location>
    </subcellularLocation>
    <subcellularLocation>
        <location evidence="2">Secreted</location>
    </subcellularLocation>
</comment>
<dbReference type="Gene3D" id="2.60.40.3440">
    <property type="match status" value="1"/>
</dbReference>
<dbReference type="InterPro" id="IPR017946">
    <property type="entry name" value="PLC-like_Pdiesterase_TIM-brl"/>
</dbReference>
<dbReference type="HOGENOM" id="CLU_267149_0_0_5"/>
<keyword evidence="4" id="KW-0800">Toxin</keyword>
<accession>Q2J1Z4</accession>
<dbReference type="GO" id="GO:0008081">
    <property type="term" value="F:phosphoric diester hydrolase activity"/>
    <property type="evidence" value="ECO:0007669"/>
    <property type="project" value="InterPro"/>
</dbReference>
<dbReference type="PANTHER" id="PTHR38340:SF1">
    <property type="entry name" value="S-LAYER PROTEIN"/>
    <property type="match status" value="1"/>
</dbReference>
<dbReference type="InterPro" id="IPR050557">
    <property type="entry name" value="RTX_toxin/Mannuronan_C5-epim"/>
</dbReference>
<feature type="domain" description="GP-PDE" evidence="9">
    <location>
        <begin position="4"/>
        <end position="227"/>
    </location>
</feature>
<dbReference type="PRINTS" id="PR01488">
    <property type="entry name" value="RTXTOXINA"/>
</dbReference>
<reference evidence="10 11" key="1">
    <citation type="submission" date="2006-01" db="EMBL/GenBank/DDBJ databases">
        <title>Complete sequence of Rhodopseudomonas palustris HaA2.</title>
        <authorList>
            <consortium name="US DOE Joint Genome Institute"/>
            <person name="Copeland A."/>
            <person name="Lucas S."/>
            <person name="Lapidus A."/>
            <person name="Barry K."/>
            <person name="Detter J.C."/>
            <person name="Glavina T."/>
            <person name="Hammon N."/>
            <person name="Israni S."/>
            <person name="Pitluck S."/>
            <person name="Chain P."/>
            <person name="Malfatti S."/>
            <person name="Shin M."/>
            <person name="Vergez L."/>
            <person name="Schmutz J."/>
            <person name="Larimer F."/>
            <person name="Land M."/>
            <person name="Hauser L."/>
            <person name="Pelletier D.A."/>
            <person name="Kyrpides N."/>
            <person name="Anderson I."/>
            <person name="Oda Y."/>
            <person name="Harwood C.S."/>
            <person name="Richardson P."/>
        </authorList>
    </citation>
    <scope>NUCLEOTIDE SEQUENCE [LARGE SCALE GENOMIC DNA]</scope>
    <source>
        <strain evidence="10 11">HaA2</strain>
    </source>
</reference>
<dbReference type="InterPro" id="IPR001343">
    <property type="entry name" value="Hemolysn_Ca-bd"/>
</dbReference>
<dbReference type="PROSITE" id="PS51704">
    <property type="entry name" value="GP_PDE"/>
    <property type="match status" value="1"/>
</dbReference>
<organism evidence="10 11">
    <name type="scientific">Rhodopseudomonas palustris (strain HaA2)</name>
    <dbReference type="NCBI Taxonomy" id="316058"/>
    <lineage>
        <taxon>Bacteria</taxon>
        <taxon>Pseudomonadati</taxon>
        <taxon>Pseudomonadota</taxon>
        <taxon>Alphaproteobacteria</taxon>
        <taxon>Hyphomicrobiales</taxon>
        <taxon>Nitrobacteraceae</taxon>
        <taxon>Rhodopseudomonas</taxon>
    </lineage>
</organism>
<dbReference type="InterPro" id="IPR018511">
    <property type="entry name" value="Hemolysin-typ_Ca-bd_CS"/>
</dbReference>
<dbReference type="GO" id="GO:0006629">
    <property type="term" value="P:lipid metabolic process"/>
    <property type="evidence" value="ECO:0007669"/>
    <property type="project" value="InterPro"/>
</dbReference>
<feature type="region of interest" description="Disordered" evidence="8">
    <location>
        <begin position="1047"/>
        <end position="1085"/>
    </location>
</feature>
<dbReference type="Gene3D" id="3.20.20.190">
    <property type="entry name" value="Phosphatidylinositol (PI) phosphodiesterase"/>
    <property type="match status" value="1"/>
</dbReference>
<dbReference type="Pfam" id="PF03009">
    <property type="entry name" value="GDPD"/>
    <property type="match status" value="1"/>
</dbReference>
<dbReference type="Gene3D" id="2.60.120.260">
    <property type="entry name" value="Galactose-binding domain-like"/>
    <property type="match status" value="2"/>
</dbReference>
<sequence length="1236" mass="124551">MSDIVLLAHRGSNPYPDHSRDAYVWAIDCGADFIEPDLYLTKDGVLVSSHDNHNYSNLSYAEAKALEPSLLTFGEIIELVKAMSIETGRDIGIVPETKSTDYATSEAVIKELIAHDFTDPDRVVIQSFASTNLQQLHDTIMPQYGVDIPLAYLGSGIANPGQIATFADYAAPSVGSFTAADVAAAHAAGLKVVAWTILGARSDIQSLIDMGVDAVFVDDTRLARASIEAIAGANVVYGTPEIDGASGTAGNDVVYAMQGDDIVWSGAGDDLVYGDGGDDALFGGAGNDILVGGSGTDLLSGDAGRDVLDGGAGNDVVLASGDTVLFRRGSGIDLVALDAASSIDFQDIDSRAITVIRDGADLIVRIGDDALVIRNGAGNAASLPGAVSFADGVTLTATELLARATSGTDAGVTAALPALEQLLAAAPDLAVEPPVVVETNLIVNGGFEDLTGANNGASWGYRNTNPAGVIPGWVNRGDTRAEVHKDTVGGIGAAEGTYWFDLEGAPTNAKLVQTVAGVEQGATYQLSFRIADTDTAQTTDSVKVYWGGELIYTGTPKNKWQEITIDVIGGDGDGFNTLTFESVTPSPNGAGVALDDVALIRLQESPNLIVNGSFEDLTGANNGNWSGDWGYRNNSGVIPGWTQVETSAGGRAELHFDTQNGVSAADGNVWFDMDGNGNNARLVQTVAGVEAGATYRLTFSIADADASTTDDGVRVYWGGQVVYEGVPTSIWQKITIEVVGNAGDGTNQLIFQGTETSLNGYGAALDDISLRKIADAPPPNTAPVAADDGAPATDFGAALTIAAATLLANDTDADGDALVILSVAAGVGGTVALDADRNVVFTPAEGFSGEASFSYVASDGRGGTATADVTVVVARRVLSGTPGDDVIISTSGDDVIDGGDGVDTVSYAASAAGVDVDLAAGVASGDGNDTLSSIESVIGSAHDDRLSGNDAANLLDGGDGDDILSGGLGNDVLNGGLGNDIITGGAGDDTIDGGAGFDTLDLSEATGAVTLNLVSGTVSGAGIGTDHFSSIESFVFGSGNDVITGGNGDDSLDGGAGNDAIDGGNGNDTLSGGEGNDAIDGGSGNDIVDGGLGNDTLKGGSGNDVIAAGDGDDNVDAGSGDDIVTGGAGNDTLKGGSGADIITGGAGNDILTGGSGADVFVFAAGFGNDTVTDFATTGSSADLLQFSSDMFADFADVMAHTAQVGSSVVVTLDADTSITLANVQMTSLAADDFRFV</sequence>
<dbReference type="EMBL" id="CP000250">
    <property type="protein sequence ID" value="ABD05516.1"/>
    <property type="molecule type" value="Genomic_DNA"/>
</dbReference>
<dbReference type="Proteomes" id="UP000008809">
    <property type="component" value="Chromosome"/>
</dbReference>
<dbReference type="GO" id="GO:0005576">
    <property type="term" value="C:extracellular region"/>
    <property type="evidence" value="ECO:0007669"/>
    <property type="project" value="UniProtKB-SubCell"/>
</dbReference>
<dbReference type="Pfam" id="PF17892">
    <property type="entry name" value="Cadherin_5"/>
    <property type="match status" value="1"/>
</dbReference>
<dbReference type="InterPro" id="IPR008979">
    <property type="entry name" value="Galactose-bd-like_sf"/>
</dbReference>
<dbReference type="RefSeq" id="WP_011439705.1">
    <property type="nucleotide sequence ID" value="NC_007778.1"/>
</dbReference>
<dbReference type="STRING" id="316058.RPB_0805"/>
<dbReference type="PROSITE" id="PS00330">
    <property type="entry name" value="HEMOLYSIN_CALCIUM"/>
    <property type="match status" value="8"/>
</dbReference>
<evidence type="ECO:0000256" key="2">
    <source>
        <dbReference type="ARBA" id="ARBA00004613"/>
    </source>
</evidence>
<keyword evidence="6" id="KW-0843">Virulence</keyword>
<dbReference type="GO" id="GO:0005509">
    <property type="term" value="F:calcium ion binding"/>
    <property type="evidence" value="ECO:0007669"/>
    <property type="project" value="InterPro"/>
</dbReference>
<dbReference type="GO" id="GO:0090729">
    <property type="term" value="F:toxin activity"/>
    <property type="evidence" value="ECO:0007669"/>
    <property type="project" value="UniProtKB-KW"/>
</dbReference>
<proteinExistence type="predicted"/>
<dbReference type="InterPro" id="IPR030395">
    <property type="entry name" value="GP_PDE_dom"/>
</dbReference>
<evidence type="ECO:0000256" key="1">
    <source>
        <dbReference type="ARBA" id="ARBA00004370"/>
    </source>
</evidence>
<dbReference type="SUPFAM" id="SSF51695">
    <property type="entry name" value="PLC-like phosphodiesterases"/>
    <property type="match status" value="1"/>
</dbReference>
<evidence type="ECO:0000313" key="10">
    <source>
        <dbReference type="EMBL" id="ABD05516.1"/>
    </source>
</evidence>
<name>Q2J1Z4_RHOP2</name>
<evidence type="ECO:0000256" key="8">
    <source>
        <dbReference type="SAM" id="MobiDB-lite"/>
    </source>
</evidence>
<gene>
    <name evidence="10" type="ordered locus">RPB_0805</name>
</gene>
<evidence type="ECO:0000256" key="3">
    <source>
        <dbReference type="ARBA" id="ARBA00022525"/>
    </source>
</evidence>
<keyword evidence="7" id="KW-0472">Membrane</keyword>
<evidence type="ECO:0000259" key="9">
    <source>
        <dbReference type="PROSITE" id="PS51704"/>
    </source>
</evidence>
<evidence type="ECO:0000256" key="6">
    <source>
        <dbReference type="ARBA" id="ARBA00023026"/>
    </source>
</evidence>
<evidence type="ECO:0000256" key="4">
    <source>
        <dbReference type="ARBA" id="ARBA00022656"/>
    </source>
</evidence>
<dbReference type="AlphaFoldDB" id="Q2J1Z4"/>
<feature type="region of interest" description="Disordered" evidence="8">
    <location>
        <begin position="1103"/>
        <end position="1129"/>
    </location>
</feature>
<dbReference type="InterPro" id="IPR003995">
    <property type="entry name" value="RTX_toxin_determinant-A"/>
</dbReference>
<dbReference type="SUPFAM" id="SSF49785">
    <property type="entry name" value="Galactose-binding domain-like"/>
    <property type="match status" value="2"/>
</dbReference>
<keyword evidence="3" id="KW-0964">Secreted</keyword>
<evidence type="ECO:0000256" key="5">
    <source>
        <dbReference type="ARBA" id="ARBA00022737"/>
    </source>
</evidence>
<evidence type="ECO:0000256" key="7">
    <source>
        <dbReference type="ARBA" id="ARBA00023136"/>
    </source>
</evidence>
<keyword evidence="11" id="KW-1185">Reference proteome</keyword>
<dbReference type="PANTHER" id="PTHR38340">
    <property type="entry name" value="S-LAYER PROTEIN"/>
    <property type="match status" value="1"/>
</dbReference>
<dbReference type="Gene3D" id="2.150.10.10">
    <property type="entry name" value="Serralysin-like metalloprotease, C-terminal"/>
    <property type="match status" value="4"/>
</dbReference>
<keyword evidence="5" id="KW-0677">Repeat</keyword>
<dbReference type="SUPFAM" id="SSF51120">
    <property type="entry name" value="beta-Roll"/>
    <property type="match status" value="4"/>
</dbReference>
<evidence type="ECO:0000313" key="11">
    <source>
        <dbReference type="Proteomes" id="UP000008809"/>
    </source>
</evidence>
<dbReference type="InterPro" id="IPR041690">
    <property type="entry name" value="Cadherin_5"/>
</dbReference>
<protein>
    <submittedName>
        <fullName evidence="10">Glycerophosphoryl diester phosphodiesterase</fullName>
    </submittedName>
</protein>
<dbReference type="GO" id="GO:0016020">
    <property type="term" value="C:membrane"/>
    <property type="evidence" value="ECO:0007669"/>
    <property type="project" value="UniProtKB-SubCell"/>
</dbReference>